<comment type="caution">
    <text evidence="2">The sequence shown here is derived from an EMBL/GenBank/DDBJ whole genome shotgun (WGS) entry which is preliminary data.</text>
</comment>
<dbReference type="EMBL" id="JBHSLU010000038">
    <property type="protein sequence ID" value="MFC5506247.1"/>
    <property type="molecule type" value="Genomic_DNA"/>
</dbReference>
<evidence type="ECO:0008006" key="4">
    <source>
        <dbReference type="Google" id="ProtNLM"/>
    </source>
</evidence>
<keyword evidence="1" id="KW-0812">Transmembrane</keyword>
<sequence length="196" mass="20352">MKLAADDVTRSLRASWQLMGRGAEALEDLELTRGGFWRSFVALLPLTLPAAIALLAALRIHAGLPNSAGLFTAPGLALAVFGATLASILAVPALLFALAPHLAQTPRFTAFVIAWNWAGILAAGLVAVPATVFAIGWSTPGLALLQTLAFAAIVLRLRYCVARAAFGAGSGVATPVLLASIVADYAILRSFGFIIF</sequence>
<keyword evidence="3" id="KW-1185">Reference proteome</keyword>
<dbReference type="Proteomes" id="UP001596060">
    <property type="component" value="Unassembled WGS sequence"/>
</dbReference>
<gene>
    <name evidence="2" type="ORF">ACFPN9_13365</name>
</gene>
<reference evidence="3" key="1">
    <citation type="journal article" date="2019" name="Int. J. Syst. Evol. Microbiol.">
        <title>The Global Catalogue of Microorganisms (GCM) 10K type strain sequencing project: providing services to taxonomists for standard genome sequencing and annotation.</title>
        <authorList>
            <consortium name="The Broad Institute Genomics Platform"/>
            <consortium name="The Broad Institute Genome Sequencing Center for Infectious Disease"/>
            <person name="Wu L."/>
            <person name="Ma J."/>
        </authorList>
    </citation>
    <scope>NUCLEOTIDE SEQUENCE [LARGE SCALE GENOMIC DNA]</scope>
    <source>
        <strain evidence="3">CCUG 43117</strain>
    </source>
</reference>
<feature type="transmembrane region" description="Helical" evidence="1">
    <location>
        <begin position="142"/>
        <end position="159"/>
    </location>
</feature>
<keyword evidence="1" id="KW-0472">Membrane</keyword>
<proteinExistence type="predicted"/>
<feature type="transmembrane region" description="Helical" evidence="1">
    <location>
        <begin position="165"/>
        <end position="188"/>
    </location>
</feature>
<protein>
    <recommendedName>
        <fullName evidence="4">Yip1 domain-containing protein</fullName>
    </recommendedName>
</protein>
<evidence type="ECO:0000256" key="1">
    <source>
        <dbReference type="SAM" id="Phobius"/>
    </source>
</evidence>
<organism evidence="2 3">
    <name type="scientific">Bosea massiliensis</name>
    <dbReference type="NCBI Taxonomy" id="151419"/>
    <lineage>
        <taxon>Bacteria</taxon>
        <taxon>Pseudomonadati</taxon>
        <taxon>Pseudomonadota</taxon>
        <taxon>Alphaproteobacteria</taxon>
        <taxon>Hyphomicrobiales</taxon>
        <taxon>Boseaceae</taxon>
        <taxon>Bosea</taxon>
    </lineage>
</organism>
<evidence type="ECO:0000313" key="2">
    <source>
        <dbReference type="EMBL" id="MFC5506247.1"/>
    </source>
</evidence>
<feature type="transmembrane region" description="Helical" evidence="1">
    <location>
        <begin position="70"/>
        <end position="98"/>
    </location>
</feature>
<feature type="transmembrane region" description="Helical" evidence="1">
    <location>
        <begin position="110"/>
        <end position="135"/>
    </location>
</feature>
<accession>A0ABW0P2D7</accession>
<name>A0ABW0P2D7_9HYPH</name>
<feature type="transmembrane region" description="Helical" evidence="1">
    <location>
        <begin position="36"/>
        <end position="58"/>
    </location>
</feature>
<dbReference type="RefSeq" id="WP_066721664.1">
    <property type="nucleotide sequence ID" value="NZ_JBHSLU010000038.1"/>
</dbReference>
<keyword evidence="1" id="KW-1133">Transmembrane helix</keyword>
<evidence type="ECO:0000313" key="3">
    <source>
        <dbReference type="Proteomes" id="UP001596060"/>
    </source>
</evidence>